<protein>
    <submittedName>
        <fullName evidence="1">Uncharacterized protein</fullName>
    </submittedName>
</protein>
<dbReference type="AlphaFoldDB" id="A0A2N5UYZ3"/>
<dbReference type="Proteomes" id="UP000235392">
    <property type="component" value="Unassembled WGS sequence"/>
</dbReference>
<evidence type="ECO:0000313" key="1">
    <source>
        <dbReference type="EMBL" id="PLW42979.1"/>
    </source>
</evidence>
<evidence type="ECO:0000313" key="2">
    <source>
        <dbReference type="Proteomes" id="UP000235392"/>
    </source>
</evidence>
<organism evidence="1 2">
    <name type="scientific">Puccinia coronata f. sp. avenae</name>
    <dbReference type="NCBI Taxonomy" id="200324"/>
    <lineage>
        <taxon>Eukaryota</taxon>
        <taxon>Fungi</taxon>
        <taxon>Dikarya</taxon>
        <taxon>Basidiomycota</taxon>
        <taxon>Pucciniomycotina</taxon>
        <taxon>Pucciniomycetes</taxon>
        <taxon>Pucciniales</taxon>
        <taxon>Pucciniaceae</taxon>
        <taxon>Puccinia</taxon>
    </lineage>
</organism>
<gene>
    <name evidence="1" type="ORF">PCASD_04725</name>
</gene>
<sequence>MALNTRRPSLATKLNNPLAPAMPLEIELFNSLPLDIELFNSLPSDIKLFNWLPLDIELFNSMSNALRHQVIQLDVQGQQGVQLNS</sequence>
<accession>A0A2N5UYZ3</accession>
<dbReference type="EMBL" id="PGCI01000073">
    <property type="protein sequence ID" value="PLW42979.1"/>
    <property type="molecule type" value="Genomic_DNA"/>
</dbReference>
<name>A0A2N5UYZ3_9BASI</name>
<comment type="caution">
    <text evidence="1">The sequence shown here is derived from an EMBL/GenBank/DDBJ whole genome shotgun (WGS) entry which is preliminary data.</text>
</comment>
<reference evidence="1 2" key="1">
    <citation type="submission" date="2017-11" db="EMBL/GenBank/DDBJ databases">
        <title>De novo assembly and phasing of dikaryotic genomes from two isolates of Puccinia coronata f. sp. avenae, the causal agent of oat crown rust.</title>
        <authorList>
            <person name="Miller M.E."/>
            <person name="Zhang Y."/>
            <person name="Omidvar V."/>
            <person name="Sperschneider J."/>
            <person name="Schwessinger B."/>
            <person name="Raley C."/>
            <person name="Palmer J.M."/>
            <person name="Garnica D."/>
            <person name="Upadhyaya N."/>
            <person name="Rathjen J."/>
            <person name="Taylor J.M."/>
            <person name="Park R.F."/>
            <person name="Dodds P.N."/>
            <person name="Hirsch C.D."/>
            <person name="Kianian S.F."/>
            <person name="Figueroa M."/>
        </authorList>
    </citation>
    <scope>NUCLEOTIDE SEQUENCE [LARGE SCALE GENOMIC DNA]</scope>
    <source>
        <strain evidence="1">12SD80</strain>
    </source>
</reference>
<proteinExistence type="predicted"/>